<dbReference type="AlphaFoldDB" id="A0A1A9BB45"/>
<evidence type="ECO:0000313" key="2">
    <source>
        <dbReference type="EMBL" id="SBT66112.1"/>
    </source>
</evidence>
<gene>
    <name evidence="2" type="ORF">GA0070622_3129</name>
</gene>
<accession>A0A1A9BB45</accession>
<dbReference type="STRING" id="946078.GA0070622_3129"/>
<dbReference type="Pfam" id="PF00753">
    <property type="entry name" value="Lactamase_B"/>
    <property type="match status" value="1"/>
</dbReference>
<dbReference type="InterPro" id="IPR036866">
    <property type="entry name" value="RibonucZ/Hydroxyglut_hydro"/>
</dbReference>
<reference evidence="3" key="1">
    <citation type="submission" date="2016-06" db="EMBL/GenBank/DDBJ databases">
        <authorList>
            <person name="Varghese N."/>
            <person name="Submissions Spin"/>
        </authorList>
    </citation>
    <scope>NUCLEOTIDE SEQUENCE [LARGE SCALE GENOMIC DNA]</scope>
    <source>
        <strain evidence="3">DSM 45794</strain>
    </source>
</reference>
<keyword evidence="3" id="KW-1185">Reference proteome</keyword>
<dbReference type="PANTHER" id="PTHR42951">
    <property type="entry name" value="METALLO-BETA-LACTAMASE DOMAIN-CONTAINING"/>
    <property type="match status" value="1"/>
</dbReference>
<dbReference type="InterPro" id="IPR050855">
    <property type="entry name" value="NDM-1-like"/>
</dbReference>
<dbReference type="SMART" id="SM00849">
    <property type="entry name" value="Lactamase_B"/>
    <property type="match status" value="1"/>
</dbReference>
<protein>
    <submittedName>
        <fullName evidence="2">Cyclase</fullName>
    </submittedName>
</protein>
<name>A0A1A9BB45_9ACTN</name>
<evidence type="ECO:0000259" key="1">
    <source>
        <dbReference type="SMART" id="SM00849"/>
    </source>
</evidence>
<dbReference type="InterPro" id="IPR001279">
    <property type="entry name" value="Metallo-B-lactamas"/>
</dbReference>
<dbReference type="SUPFAM" id="SSF56281">
    <property type="entry name" value="Metallo-hydrolase/oxidoreductase"/>
    <property type="match status" value="1"/>
</dbReference>
<sequence length="309" mass="32769">MSAPTTPVAPAGRLTEIADGVYAFTQPNGGWCLNNAGVLVGGDGAVVVDTAATEARAARLREAVDALGAGPGRVVVNTHHHGDHTFGNAAFGPGTTVVAHERARVEMAETGLALTGLWPDVDWGDVRVVLPTLTFRDALTLHQGERRVDLLHVGPAHTTNDVVAWLPAERVLFAGDVVLSGCTPFNLMGSIEGALAAVRRLRELRPATVVCGHGAVTGPEVFDPTERYLRWVLDVARHGVAQGWSPLRAAREAGPGEFADLLDPERTVGNLHRAYDEVRGGARGRPLDVVAIFQEMVDFNGGQLPECRA</sequence>
<dbReference type="PANTHER" id="PTHR42951:SF4">
    <property type="entry name" value="ACYL-COENZYME A THIOESTERASE MBLAC2"/>
    <property type="match status" value="1"/>
</dbReference>
<dbReference type="CDD" id="cd16282">
    <property type="entry name" value="metallo-hydrolase-like_MBL-fold"/>
    <property type="match status" value="1"/>
</dbReference>
<dbReference type="RefSeq" id="WP_218060596.1">
    <property type="nucleotide sequence ID" value="NZ_FLRH01000003.1"/>
</dbReference>
<organism evidence="2 3">
    <name type="scientific">Micromonospora sediminicola</name>
    <dbReference type="NCBI Taxonomy" id="946078"/>
    <lineage>
        <taxon>Bacteria</taxon>
        <taxon>Bacillati</taxon>
        <taxon>Actinomycetota</taxon>
        <taxon>Actinomycetes</taxon>
        <taxon>Micromonosporales</taxon>
        <taxon>Micromonosporaceae</taxon>
        <taxon>Micromonospora</taxon>
    </lineage>
</organism>
<feature type="domain" description="Metallo-beta-lactamase" evidence="1">
    <location>
        <begin position="33"/>
        <end position="213"/>
    </location>
</feature>
<dbReference type="Gene3D" id="3.60.15.10">
    <property type="entry name" value="Ribonuclease Z/Hydroxyacylglutathione hydrolase-like"/>
    <property type="match status" value="1"/>
</dbReference>
<evidence type="ECO:0000313" key="3">
    <source>
        <dbReference type="Proteomes" id="UP000199558"/>
    </source>
</evidence>
<dbReference type="EMBL" id="FLRH01000003">
    <property type="protein sequence ID" value="SBT66112.1"/>
    <property type="molecule type" value="Genomic_DNA"/>
</dbReference>
<proteinExistence type="predicted"/>
<dbReference type="Proteomes" id="UP000199558">
    <property type="component" value="Unassembled WGS sequence"/>
</dbReference>